<dbReference type="InterPro" id="IPR003779">
    <property type="entry name" value="CMD-like"/>
</dbReference>
<feature type="domain" description="Carboxymuconolactone decarboxylase-like" evidence="2">
    <location>
        <begin position="151"/>
        <end position="233"/>
    </location>
</feature>
<dbReference type="AlphaFoldDB" id="A0A0X8JHP8"/>
<name>A0A0X8JHP8_9BACT</name>
<evidence type="ECO:0000256" key="1">
    <source>
        <dbReference type="SAM" id="SignalP"/>
    </source>
</evidence>
<reference evidence="4" key="1">
    <citation type="submission" date="2016-02" db="EMBL/GenBank/DDBJ databases">
        <authorList>
            <person name="Holder M.E."/>
            <person name="Ajami N.J."/>
            <person name="Petrosino J.F."/>
        </authorList>
    </citation>
    <scope>NUCLEOTIDE SEQUENCE [LARGE SCALE GENOMIC DNA]</scope>
    <source>
        <strain evidence="4">CCUG 45958</strain>
    </source>
</reference>
<organism evidence="3 4">
    <name type="scientific">Desulfovibrio fairfieldensis</name>
    <dbReference type="NCBI Taxonomy" id="44742"/>
    <lineage>
        <taxon>Bacteria</taxon>
        <taxon>Pseudomonadati</taxon>
        <taxon>Thermodesulfobacteriota</taxon>
        <taxon>Desulfovibrionia</taxon>
        <taxon>Desulfovibrionales</taxon>
        <taxon>Desulfovibrionaceae</taxon>
        <taxon>Desulfovibrio</taxon>
    </lineage>
</organism>
<dbReference type="RefSeq" id="WP_062251486.1">
    <property type="nucleotide sequence ID" value="NZ_CP014229.1"/>
</dbReference>
<dbReference type="SUPFAM" id="SSF69118">
    <property type="entry name" value="AhpD-like"/>
    <property type="match status" value="1"/>
</dbReference>
<dbReference type="Proteomes" id="UP000069241">
    <property type="component" value="Chromosome"/>
</dbReference>
<feature type="domain" description="Carboxymuconolactone decarboxylase-like" evidence="2">
    <location>
        <begin position="29"/>
        <end position="92"/>
    </location>
</feature>
<dbReference type="InterPro" id="IPR052512">
    <property type="entry name" value="4CMD/NDH-1_regulator"/>
</dbReference>
<dbReference type="STRING" id="44742.AXF13_02170"/>
<keyword evidence="4" id="KW-1185">Reference proteome</keyword>
<gene>
    <name evidence="3" type="ORF">AXF13_02170</name>
</gene>
<dbReference type="GO" id="GO:0051920">
    <property type="term" value="F:peroxiredoxin activity"/>
    <property type="evidence" value="ECO:0007669"/>
    <property type="project" value="InterPro"/>
</dbReference>
<feature type="signal peptide" evidence="1">
    <location>
        <begin position="1"/>
        <end position="23"/>
    </location>
</feature>
<dbReference type="Pfam" id="PF02627">
    <property type="entry name" value="CMD"/>
    <property type="match status" value="2"/>
</dbReference>
<dbReference type="EMBL" id="CP014229">
    <property type="protein sequence ID" value="AMD89018.1"/>
    <property type="molecule type" value="Genomic_DNA"/>
</dbReference>
<evidence type="ECO:0000259" key="2">
    <source>
        <dbReference type="Pfam" id="PF02627"/>
    </source>
</evidence>
<protein>
    <submittedName>
        <fullName evidence="3">Carboxymuconolactone decarboxylase</fullName>
    </submittedName>
</protein>
<dbReference type="PANTHER" id="PTHR33570:SF2">
    <property type="entry name" value="CARBOXYMUCONOLACTONE DECARBOXYLASE-LIKE DOMAIN-CONTAINING PROTEIN"/>
    <property type="match status" value="1"/>
</dbReference>
<keyword evidence="1" id="KW-0732">Signal</keyword>
<proteinExistence type="predicted"/>
<dbReference type="InterPro" id="IPR029032">
    <property type="entry name" value="AhpD-like"/>
</dbReference>
<feature type="chain" id="PRO_5007067411" evidence="1">
    <location>
        <begin position="24"/>
        <end position="246"/>
    </location>
</feature>
<evidence type="ECO:0000313" key="4">
    <source>
        <dbReference type="Proteomes" id="UP000069241"/>
    </source>
</evidence>
<dbReference type="Gene3D" id="1.20.1290.10">
    <property type="entry name" value="AhpD-like"/>
    <property type="match status" value="1"/>
</dbReference>
<evidence type="ECO:0000313" key="3">
    <source>
        <dbReference type="EMBL" id="AMD89018.1"/>
    </source>
</evidence>
<sequence>MKKLFVFRAVCCALALTITLTEARSMDETQTLNARQRGIVTIAAFTANGDLEKLKPALHDGLEAGLTVNEIKEVLVQLYAYTGFPRSLNGIGVFMAVLDERKARGIRDEEGREPSPLPANLDRDAYGARVRAELAGWKSIPAPSGYQLFTPAIDAFLKQHLFADIFARDNLDHQSRELATIAALAAMPGLGAQLRFHLGAAMNTGLSPAQLRDFIAVLDAGVGKKEAVEAGKVLDAVLAARSGQAR</sequence>
<dbReference type="KEGG" id="dfi:AXF13_02170"/>
<accession>A0A0X8JHP8</accession>
<dbReference type="PANTHER" id="PTHR33570">
    <property type="entry name" value="4-CARBOXYMUCONOLACTONE DECARBOXYLASE FAMILY PROTEIN"/>
    <property type="match status" value="1"/>
</dbReference>